<reference evidence="5 6" key="1">
    <citation type="journal article" date="2019" name="New Phytol.">
        <title>Comparative genomics reveals unique wood-decay strategies and fruiting body development in the Schizophyllaceae.</title>
        <authorList>
            <person name="Almasi E."/>
            <person name="Sahu N."/>
            <person name="Krizsan K."/>
            <person name="Balint B."/>
            <person name="Kovacs G.M."/>
            <person name="Kiss B."/>
            <person name="Cseklye J."/>
            <person name="Drula E."/>
            <person name="Henrissat B."/>
            <person name="Nagy I."/>
            <person name="Chovatia M."/>
            <person name="Adam C."/>
            <person name="LaButti K."/>
            <person name="Lipzen A."/>
            <person name="Riley R."/>
            <person name="Grigoriev I.V."/>
            <person name="Nagy L.G."/>
        </authorList>
    </citation>
    <scope>NUCLEOTIDE SEQUENCE [LARGE SCALE GENOMIC DNA]</scope>
    <source>
        <strain evidence="5 6">NL-1724</strain>
    </source>
</reference>
<comment type="caution">
    <text evidence="5">The sequence shown here is derived from an EMBL/GenBank/DDBJ whole genome shotgun (WGS) entry which is preliminary data.</text>
</comment>
<keyword evidence="6" id="KW-1185">Reference proteome</keyword>
<accession>A0A550BX61</accession>
<dbReference type="CDD" id="cd00086">
    <property type="entry name" value="homeodomain"/>
    <property type="match status" value="1"/>
</dbReference>
<dbReference type="SUPFAM" id="SSF46689">
    <property type="entry name" value="Homeodomain-like"/>
    <property type="match status" value="1"/>
</dbReference>
<dbReference type="InterPro" id="IPR009057">
    <property type="entry name" value="Homeodomain-like_sf"/>
</dbReference>
<keyword evidence="1 2" id="KW-0539">Nucleus</keyword>
<evidence type="ECO:0000313" key="5">
    <source>
        <dbReference type="EMBL" id="TRM57131.1"/>
    </source>
</evidence>
<dbReference type="EMBL" id="VDMD01000052">
    <property type="protein sequence ID" value="TRM57131.1"/>
    <property type="molecule type" value="Genomic_DNA"/>
</dbReference>
<protein>
    <recommendedName>
        <fullName evidence="4">Homeobox domain-containing protein</fullName>
    </recommendedName>
</protein>
<dbReference type="STRING" id="97359.A0A550BX61"/>
<evidence type="ECO:0000256" key="1">
    <source>
        <dbReference type="PROSITE-ProRule" id="PRU00108"/>
    </source>
</evidence>
<keyword evidence="1 2" id="KW-0238">DNA-binding</keyword>
<dbReference type="OrthoDB" id="2963517at2759"/>
<feature type="region of interest" description="Disordered" evidence="3">
    <location>
        <begin position="26"/>
        <end position="104"/>
    </location>
</feature>
<dbReference type="Proteomes" id="UP000320762">
    <property type="component" value="Unassembled WGS sequence"/>
</dbReference>
<evidence type="ECO:0000256" key="3">
    <source>
        <dbReference type="SAM" id="MobiDB-lite"/>
    </source>
</evidence>
<evidence type="ECO:0000259" key="4">
    <source>
        <dbReference type="PROSITE" id="PS50071"/>
    </source>
</evidence>
<dbReference type="AlphaFoldDB" id="A0A550BX61"/>
<evidence type="ECO:0000313" key="6">
    <source>
        <dbReference type="Proteomes" id="UP000320762"/>
    </source>
</evidence>
<keyword evidence="1 2" id="KW-0371">Homeobox</keyword>
<sequence length="278" mass="30533">MNVISSSDPLGGIPFLLDVALWRASSTECSTPPSYPPSFLGGSSVSSSTPPPAPPSPSPATRLRSHGGPRSPTPQRRSLGVVDGPRTRSRRLADAAQSHRAFTKTRSRGVGTTLFVEPDAQQAALRDRLLTGVQDIAAVSNSPVNILQSNVLELVFANYTPYAHPPWIAALALVLGREYSQIKIWFNNNRQQRTPKGQPRRVVRVLPSHARHASDAIKAYAERAEDVARMTLEDFIEIVTAERDRQLALLDEEEACKKAVMRREEGGNRPVKKRVCRC</sequence>
<feature type="domain" description="Homeobox" evidence="4">
    <location>
        <begin position="148"/>
        <end position="196"/>
    </location>
</feature>
<dbReference type="GO" id="GO:0005634">
    <property type="term" value="C:nucleus"/>
    <property type="evidence" value="ECO:0007669"/>
    <property type="project" value="UniProtKB-SubCell"/>
</dbReference>
<dbReference type="PROSITE" id="PS50071">
    <property type="entry name" value="HOMEOBOX_2"/>
    <property type="match status" value="1"/>
</dbReference>
<proteinExistence type="predicted"/>
<dbReference type="Gene3D" id="1.10.10.60">
    <property type="entry name" value="Homeodomain-like"/>
    <property type="match status" value="1"/>
</dbReference>
<dbReference type="InterPro" id="IPR001356">
    <property type="entry name" value="HD"/>
</dbReference>
<organism evidence="5 6">
    <name type="scientific">Schizophyllum amplum</name>
    <dbReference type="NCBI Taxonomy" id="97359"/>
    <lineage>
        <taxon>Eukaryota</taxon>
        <taxon>Fungi</taxon>
        <taxon>Dikarya</taxon>
        <taxon>Basidiomycota</taxon>
        <taxon>Agaricomycotina</taxon>
        <taxon>Agaricomycetes</taxon>
        <taxon>Agaricomycetidae</taxon>
        <taxon>Agaricales</taxon>
        <taxon>Schizophyllaceae</taxon>
        <taxon>Schizophyllum</taxon>
    </lineage>
</organism>
<name>A0A550BX61_9AGAR</name>
<dbReference type="Pfam" id="PF00046">
    <property type="entry name" value="Homeodomain"/>
    <property type="match status" value="1"/>
</dbReference>
<gene>
    <name evidence="5" type="ORF">BD626DRAFT_224423</name>
</gene>
<feature type="compositionally biased region" description="Low complexity" evidence="3">
    <location>
        <begin position="37"/>
        <end position="48"/>
    </location>
</feature>
<dbReference type="GO" id="GO:0003677">
    <property type="term" value="F:DNA binding"/>
    <property type="evidence" value="ECO:0007669"/>
    <property type="project" value="UniProtKB-UniRule"/>
</dbReference>
<feature type="DNA-binding region" description="Homeobox" evidence="1">
    <location>
        <begin position="150"/>
        <end position="197"/>
    </location>
</feature>
<evidence type="ECO:0000256" key="2">
    <source>
        <dbReference type="RuleBase" id="RU000682"/>
    </source>
</evidence>
<comment type="subcellular location">
    <subcellularLocation>
        <location evidence="1 2">Nucleus</location>
    </subcellularLocation>
</comment>
<feature type="compositionally biased region" description="Pro residues" evidence="3">
    <location>
        <begin position="49"/>
        <end position="58"/>
    </location>
</feature>